<gene>
    <name evidence="1" type="ORF">RO07_04660</name>
</gene>
<keyword evidence="2" id="KW-1185">Reference proteome</keyword>
<sequence>MAAMEKLVALERRLTVDERMFPLEHYREGAHTDNAAIGASFVPYGLARDLVTLLIRVPGLARWYLPASPRIVIRSVWSEMRSTHALGAGKLDGASEHHLFQEWEIRPSSAQWLFCSAV</sequence>
<evidence type="ECO:0000313" key="2">
    <source>
        <dbReference type="Proteomes" id="UP000035086"/>
    </source>
</evidence>
<dbReference type="Proteomes" id="UP000035086">
    <property type="component" value="Chromosome"/>
</dbReference>
<organism evidence="1 2">
    <name type="scientific">Pandoraea pulmonicola</name>
    <dbReference type="NCBI Taxonomy" id="93221"/>
    <lineage>
        <taxon>Bacteria</taxon>
        <taxon>Pseudomonadati</taxon>
        <taxon>Pseudomonadota</taxon>
        <taxon>Betaproteobacteria</taxon>
        <taxon>Burkholderiales</taxon>
        <taxon>Burkholderiaceae</taxon>
        <taxon>Pandoraea</taxon>
    </lineage>
</organism>
<proteinExistence type="predicted"/>
<name>A0ABM5RWU1_PANPU</name>
<accession>A0ABM5RWU1</accession>
<evidence type="ECO:0000313" key="1">
    <source>
        <dbReference type="EMBL" id="AJC19941.1"/>
    </source>
</evidence>
<dbReference type="EMBL" id="CP010310">
    <property type="protein sequence ID" value="AJC19941.1"/>
    <property type="molecule type" value="Genomic_DNA"/>
</dbReference>
<reference evidence="1" key="1">
    <citation type="submission" date="2016-11" db="EMBL/GenBank/DDBJ databases">
        <title>Complete Genome Sequencing of Pandoraea pulmonicola DSM 16583.</title>
        <authorList>
            <person name="Chan K.-G."/>
        </authorList>
    </citation>
    <scope>NUCLEOTIDE SEQUENCE</scope>
    <source>
        <strain evidence="1">DSM 16583</strain>
    </source>
</reference>
<protein>
    <submittedName>
        <fullName evidence="1">Uncharacterized protein</fullName>
    </submittedName>
</protein>